<dbReference type="SUPFAM" id="SSF48371">
    <property type="entry name" value="ARM repeat"/>
    <property type="match status" value="1"/>
</dbReference>
<feature type="compositionally biased region" description="Polar residues" evidence="1">
    <location>
        <begin position="406"/>
        <end position="418"/>
    </location>
</feature>
<dbReference type="PANTHER" id="PTHR23254:SF16">
    <property type="entry name" value="CBP80_20-DEPENDENT TRANSLATION INITIATION FACTOR"/>
    <property type="match status" value="1"/>
</dbReference>
<proteinExistence type="predicted"/>
<dbReference type="GO" id="GO:0006446">
    <property type="term" value="P:regulation of translational initiation"/>
    <property type="evidence" value="ECO:0007669"/>
    <property type="project" value="TreeGrafter"/>
</dbReference>
<comment type="caution">
    <text evidence="2">The sequence shown here is derived from an EMBL/GenBank/DDBJ whole genome shotgun (WGS) entry which is preliminary data.</text>
</comment>
<dbReference type="PANTHER" id="PTHR23254">
    <property type="entry name" value="EIF4G DOMAIN PROTEIN"/>
    <property type="match status" value="1"/>
</dbReference>
<dbReference type="EMBL" id="JAHWGI010001411">
    <property type="protein sequence ID" value="KAK3930224.1"/>
    <property type="molecule type" value="Genomic_DNA"/>
</dbReference>
<keyword evidence="2" id="KW-0648">Protein biosynthesis</keyword>
<reference evidence="2" key="1">
    <citation type="submission" date="2021-07" db="EMBL/GenBank/DDBJ databases">
        <authorList>
            <person name="Catto M.A."/>
            <person name="Jacobson A."/>
            <person name="Kennedy G."/>
            <person name="Labadie P."/>
            <person name="Hunt B.G."/>
            <person name="Srinivasan R."/>
        </authorList>
    </citation>
    <scope>NUCLEOTIDE SEQUENCE</scope>
    <source>
        <strain evidence="2">PL_HMW_Pooled</strain>
        <tissue evidence="2">Head</tissue>
    </source>
</reference>
<feature type="compositionally biased region" description="Basic and acidic residues" evidence="1">
    <location>
        <begin position="316"/>
        <end position="325"/>
    </location>
</feature>
<dbReference type="GO" id="GO:0008494">
    <property type="term" value="F:translation activator activity"/>
    <property type="evidence" value="ECO:0007669"/>
    <property type="project" value="TreeGrafter"/>
</dbReference>
<protein>
    <submittedName>
        <fullName evidence="2">CBP80/20-dependent translation initiation factor</fullName>
    </submittedName>
</protein>
<feature type="region of interest" description="Disordered" evidence="1">
    <location>
        <begin position="309"/>
        <end position="344"/>
    </location>
</feature>
<dbReference type="AlphaFoldDB" id="A0AAE1HZ25"/>
<sequence>MDLNKNRGSGLLRSPVSSPEKLPLPPVSVEGKARVDKLMEQVDSINITYDKLSVKSHDVLHTTWCKEANLDSDTLSYAVERLHIYWLSNRSAVSKAAIFLCANWMFEIEGQKLRNTLLLCLQKDFEKRQDVQANSPEQFLNAAAFLVEIYIRVRIEKQPLEILTVPVFQYLEDLLTGDDSEIELFAYLIINLGSTLYEAQAKEGKRTSLSLYSPLQNIFIKVRSTLMSRNLSCQSRLWLLFIMDVSSTGDYQSLSPSLEMFYKDEDHLGARADSLLKSLELINTPNEVVLEANQPKVVDTDVSKKMANIQISTRSKSKDESEKKTSVNLTKKSPEKNENFDKRENFRVAIDQAKGSKGKSYWLHDDRFDRIETGKDRSSETLTKPRASQGNWRRPITTKDDKDITHSSSDSNWRQTQVRKGDKDIQENIGSKPVESGTFSATVNGYQEEESWD</sequence>
<feature type="region of interest" description="Disordered" evidence="1">
    <location>
        <begin position="1"/>
        <end position="25"/>
    </location>
</feature>
<feature type="compositionally biased region" description="Polar residues" evidence="1">
    <location>
        <begin position="380"/>
        <end position="391"/>
    </location>
</feature>
<feature type="region of interest" description="Disordered" evidence="1">
    <location>
        <begin position="374"/>
        <end position="453"/>
    </location>
</feature>
<reference evidence="2" key="2">
    <citation type="journal article" date="2023" name="BMC Genomics">
        <title>Pest status, molecular evolution, and epigenetic factors derived from the genome assembly of Frankliniella fusca, a thysanopteran phytovirus vector.</title>
        <authorList>
            <person name="Catto M.A."/>
            <person name="Labadie P.E."/>
            <person name="Jacobson A.L."/>
            <person name="Kennedy G.G."/>
            <person name="Srinivasan R."/>
            <person name="Hunt B.G."/>
        </authorList>
    </citation>
    <scope>NUCLEOTIDE SEQUENCE</scope>
    <source>
        <strain evidence="2">PL_HMW_Pooled</strain>
    </source>
</reference>
<evidence type="ECO:0000313" key="3">
    <source>
        <dbReference type="Proteomes" id="UP001219518"/>
    </source>
</evidence>
<keyword evidence="3" id="KW-1185">Reference proteome</keyword>
<dbReference type="Proteomes" id="UP001219518">
    <property type="component" value="Unassembled WGS sequence"/>
</dbReference>
<feature type="compositionally biased region" description="Basic and acidic residues" evidence="1">
    <location>
        <begin position="332"/>
        <end position="344"/>
    </location>
</feature>
<dbReference type="GO" id="GO:0005829">
    <property type="term" value="C:cytosol"/>
    <property type="evidence" value="ECO:0007669"/>
    <property type="project" value="TreeGrafter"/>
</dbReference>
<name>A0AAE1HZ25_9NEOP</name>
<dbReference type="InterPro" id="IPR051367">
    <property type="entry name" value="mRNA_TranslReg/HistoneTransl"/>
</dbReference>
<organism evidence="2 3">
    <name type="scientific">Frankliniella fusca</name>
    <dbReference type="NCBI Taxonomy" id="407009"/>
    <lineage>
        <taxon>Eukaryota</taxon>
        <taxon>Metazoa</taxon>
        <taxon>Ecdysozoa</taxon>
        <taxon>Arthropoda</taxon>
        <taxon>Hexapoda</taxon>
        <taxon>Insecta</taxon>
        <taxon>Pterygota</taxon>
        <taxon>Neoptera</taxon>
        <taxon>Paraneoptera</taxon>
        <taxon>Thysanoptera</taxon>
        <taxon>Terebrantia</taxon>
        <taxon>Thripoidea</taxon>
        <taxon>Thripidae</taxon>
        <taxon>Frankliniella</taxon>
    </lineage>
</organism>
<gene>
    <name evidence="2" type="ORF">KUF71_004958</name>
</gene>
<dbReference type="InterPro" id="IPR016024">
    <property type="entry name" value="ARM-type_fold"/>
</dbReference>
<evidence type="ECO:0000256" key="1">
    <source>
        <dbReference type="SAM" id="MobiDB-lite"/>
    </source>
</evidence>
<dbReference type="GO" id="GO:0003743">
    <property type="term" value="F:translation initiation factor activity"/>
    <property type="evidence" value="ECO:0007669"/>
    <property type="project" value="UniProtKB-KW"/>
</dbReference>
<accession>A0AAE1HZ25</accession>
<evidence type="ECO:0000313" key="2">
    <source>
        <dbReference type="EMBL" id="KAK3930224.1"/>
    </source>
</evidence>
<dbReference type="Gene3D" id="1.25.40.180">
    <property type="match status" value="1"/>
</dbReference>
<keyword evidence="2" id="KW-0396">Initiation factor</keyword>